<dbReference type="SMART" id="SM00421">
    <property type="entry name" value="HTH_LUXR"/>
    <property type="match status" value="1"/>
</dbReference>
<evidence type="ECO:0000256" key="2">
    <source>
        <dbReference type="ARBA" id="ARBA00023125"/>
    </source>
</evidence>
<evidence type="ECO:0000259" key="4">
    <source>
        <dbReference type="PROSITE" id="PS50043"/>
    </source>
</evidence>
<dbReference type="Gene3D" id="3.30.450.40">
    <property type="match status" value="1"/>
</dbReference>
<accession>A0ABS2WMV8</accession>
<comment type="caution">
    <text evidence="5">The sequence shown here is derived from an EMBL/GenBank/DDBJ whole genome shotgun (WGS) entry which is preliminary data.</text>
</comment>
<evidence type="ECO:0000256" key="3">
    <source>
        <dbReference type="ARBA" id="ARBA00023163"/>
    </source>
</evidence>
<dbReference type="PRINTS" id="PR00038">
    <property type="entry name" value="HTHLUXR"/>
</dbReference>
<dbReference type="Proteomes" id="UP001177120">
    <property type="component" value="Unassembled WGS sequence"/>
</dbReference>
<dbReference type="InterPro" id="IPR000792">
    <property type="entry name" value="Tscrpt_reg_LuxR_C"/>
</dbReference>
<sequence>MTKYLIVPRLQPDEVEQMLDTVHREYHECLTQWYIKLSKINVNNEEKKSLSDVFRFMLDHLDLALSDELLFFNKFEQSLLDWEKILNANRIIFAIGAFEQIMMEMILQNHNRLYVNNCFQWIHALCMNVTSSITQHQLLTFGYQHNKKNRSYSPLIRLLQGQDIWPYVNWEFVAVTTPKSSKHRYGILDIAIYNLEMEEWFPAYQHDDLTLSVHQVISGKTEGFVEKINEKLYLVIKGKKAPLSKRFVQQLVHWMRQAMELSKMYYNEDIHQTIHDQIQQYEAILEFDNTLLSTKGIQDTLSSCVEHICHIAGFQRSALFWYYPFFKKVEGILSYNVPLEEIQRIQEPEHNIPAISKLFDAKRPVHLKRVENLIPTHYIEYFHLTSLLVAPLYGENHRVTGVLLLDQNGRPFEVSDNTIEIVDSLLTRVSRNLHSKLHSNFSVKKTSSLLTNREKQILQLSADGYSTKHIASELHISEYTVNEYISSIFKKLKAKNRTEAVAKALRQHLIQ</sequence>
<feature type="domain" description="HTH luxR-type" evidence="4">
    <location>
        <begin position="443"/>
        <end position="508"/>
    </location>
</feature>
<dbReference type="PANTHER" id="PTHR44688">
    <property type="entry name" value="DNA-BINDING TRANSCRIPTIONAL ACTIVATOR DEVR_DOSR"/>
    <property type="match status" value="1"/>
</dbReference>
<gene>
    <name evidence="5" type="ORF">JQC72_15440</name>
</gene>
<evidence type="ECO:0000313" key="5">
    <source>
        <dbReference type="EMBL" id="MBN2910893.1"/>
    </source>
</evidence>
<name>A0ABS2WMV8_9BACL</name>
<dbReference type="InterPro" id="IPR016032">
    <property type="entry name" value="Sig_transdc_resp-reg_C-effctor"/>
</dbReference>
<dbReference type="InterPro" id="IPR036388">
    <property type="entry name" value="WH-like_DNA-bd_sf"/>
</dbReference>
<proteinExistence type="predicted"/>
<dbReference type="SUPFAM" id="SSF55781">
    <property type="entry name" value="GAF domain-like"/>
    <property type="match status" value="1"/>
</dbReference>
<keyword evidence="1" id="KW-0805">Transcription regulation</keyword>
<dbReference type="InterPro" id="IPR003018">
    <property type="entry name" value="GAF"/>
</dbReference>
<dbReference type="Pfam" id="PF01590">
    <property type="entry name" value="GAF"/>
    <property type="match status" value="1"/>
</dbReference>
<keyword evidence="3" id="KW-0804">Transcription</keyword>
<keyword evidence="6" id="KW-1185">Reference proteome</keyword>
<evidence type="ECO:0000256" key="1">
    <source>
        <dbReference type="ARBA" id="ARBA00023015"/>
    </source>
</evidence>
<dbReference type="Gene3D" id="1.10.10.10">
    <property type="entry name" value="Winged helix-like DNA-binding domain superfamily/Winged helix DNA-binding domain"/>
    <property type="match status" value="1"/>
</dbReference>
<organism evidence="5 6">
    <name type="scientific">Polycladomyces zharkentensis</name>
    <dbReference type="NCBI Taxonomy" id="2807616"/>
    <lineage>
        <taxon>Bacteria</taxon>
        <taxon>Bacillati</taxon>
        <taxon>Bacillota</taxon>
        <taxon>Bacilli</taxon>
        <taxon>Bacillales</taxon>
        <taxon>Thermoactinomycetaceae</taxon>
        <taxon>Polycladomyces</taxon>
    </lineage>
</organism>
<dbReference type="CDD" id="cd06170">
    <property type="entry name" value="LuxR_C_like"/>
    <property type="match status" value="1"/>
</dbReference>
<dbReference type="EMBL" id="JAFHAP010000017">
    <property type="protein sequence ID" value="MBN2910893.1"/>
    <property type="molecule type" value="Genomic_DNA"/>
</dbReference>
<dbReference type="PROSITE" id="PS50043">
    <property type="entry name" value="HTH_LUXR_2"/>
    <property type="match status" value="1"/>
</dbReference>
<reference evidence="5" key="1">
    <citation type="journal article" date="2024" name="Int. J. Syst. Evol. Microbiol.">
        <title>Polycladomyces zharkentensis sp. nov., a novel thermophilic cellulose- and starch-degrading member of the Bacillota from a geothermal aquifer in Kazakhstan.</title>
        <authorList>
            <person name="Mashzhan A."/>
            <person name="Kistaubayeva A."/>
            <person name="Javier-Lopez R."/>
            <person name="Bissenova U."/>
            <person name="Bissenbay A."/>
            <person name="Birkeland N.K."/>
        </authorList>
    </citation>
    <scope>NUCLEOTIDE SEQUENCE</scope>
    <source>
        <strain evidence="5">ZKZ2T</strain>
    </source>
</reference>
<dbReference type="Pfam" id="PF00196">
    <property type="entry name" value="GerE"/>
    <property type="match status" value="1"/>
</dbReference>
<dbReference type="PANTHER" id="PTHR44688:SF16">
    <property type="entry name" value="DNA-BINDING TRANSCRIPTIONAL ACTIVATOR DEVR_DOSR"/>
    <property type="match status" value="1"/>
</dbReference>
<evidence type="ECO:0000313" key="6">
    <source>
        <dbReference type="Proteomes" id="UP001177120"/>
    </source>
</evidence>
<dbReference type="PROSITE" id="PS00622">
    <property type="entry name" value="HTH_LUXR_1"/>
    <property type="match status" value="1"/>
</dbReference>
<keyword evidence="2" id="KW-0238">DNA-binding</keyword>
<protein>
    <submittedName>
        <fullName evidence="5">Response regulator transcription factor</fullName>
    </submittedName>
</protein>
<dbReference type="InterPro" id="IPR029016">
    <property type="entry name" value="GAF-like_dom_sf"/>
</dbReference>
<dbReference type="RefSeq" id="WP_205497216.1">
    <property type="nucleotide sequence ID" value="NZ_JAFHAP010000017.1"/>
</dbReference>
<dbReference type="SUPFAM" id="SSF46894">
    <property type="entry name" value="C-terminal effector domain of the bipartite response regulators"/>
    <property type="match status" value="1"/>
</dbReference>